<dbReference type="EC" id="1.1.1.25" evidence="4"/>
<dbReference type="EMBL" id="JBFALK010000012">
    <property type="protein sequence ID" value="MEV0971283.1"/>
    <property type="molecule type" value="Genomic_DNA"/>
</dbReference>
<evidence type="ECO:0000259" key="3">
    <source>
        <dbReference type="Pfam" id="PF08501"/>
    </source>
</evidence>
<dbReference type="RefSeq" id="WP_358135431.1">
    <property type="nucleotide sequence ID" value="NZ_JBFALK010000012.1"/>
</dbReference>
<accession>A0ABV3GI05</accession>
<sequence length="295" mass="30916">MPTRLRPEPSYLIGLIGDGVVGSLSPALHEREAARLGLRYVYKPVDLAASGLSAADLPTLLTQALALGFDGFNVTYPYKQAILPHLEAIDEQSRRIGAVNVLIRGSAGWIGCNTDVTGFRSALARTVGDGVAGPVVQLGAGGAGSATAHAVLDLGADRLLVCDTDAAQATALVGRLAPYFPGAELRAIDGAQLRDAVTTAYGVVNATPVGMDHSPGLPFDVTELPSGAWVADVVYRPAETALVRLARARGHRVVDGGQMVVEQAADGMRIFADASPDRDRMRDHFLQLTAATRTQ</sequence>
<dbReference type="SUPFAM" id="SSF51735">
    <property type="entry name" value="NAD(P)-binding Rossmann-fold domains"/>
    <property type="match status" value="1"/>
</dbReference>
<name>A0ABV3GI05_MICGL</name>
<proteinExistence type="predicted"/>
<dbReference type="Proteomes" id="UP001551675">
    <property type="component" value="Unassembled WGS sequence"/>
</dbReference>
<keyword evidence="4" id="KW-0560">Oxidoreductase</keyword>
<evidence type="ECO:0000313" key="4">
    <source>
        <dbReference type="EMBL" id="MEV0971283.1"/>
    </source>
</evidence>
<reference evidence="4 5" key="1">
    <citation type="submission" date="2024-06" db="EMBL/GenBank/DDBJ databases">
        <title>The Natural Products Discovery Center: Release of the First 8490 Sequenced Strains for Exploring Actinobacteria Biosynthetic Diversity.</title>
        <authorList>
            <person name="Kalkreuter E."/>
            <person name="Kautsar S.A."/>
            <person name="Yang D."/>
            <person name="Bader C.D."/>
            <person name="Teijaro C.N."/>
            <person name="Fluegel L."/>
            <person name="Davis C.M."/>
            <person name="Simpson J.R."/>
            <person name="Lauterbach L."/>
            <person name="Steele A.D."/>
            <person name="Gui C."/>
            <person name="Meng S."/>
            <person name="Li G."/>
            <person name="Viehrig K."/>
            <person name="Ye F."/>
            <person name="Su P."/>
            <person name="Kiefer A.F."/>
            <person name="Nichols A."/>
            <person name="Cepeda A.J."/>
            <person name="Yan W."/>
            <person name="Fan B."/>
            <person name="Jiang Y."/>
            <person name="Adhikari A."/>
            <person name="Zheng C.-J."/>
            <person name="Schuster L."/>
            <person name="Cowan T.M."/>
            <person name="Smanski M.J."/>
            <person name="Chevrette M.G."/>
            <person name="De Carvalho L.P.S."/>
            <person name="Shen B."/>
        </authorList>
    </citation>
    <scope>NUCLEOTIDE SEQUENCE [LARGE SCALE GENOMIC DNA]</scope>
    <source>
        <strain evidence="4 5">NPDC050100</strain>
    </source>
</reference>
<comment type="caution">
    <text evidence="4">The sequence shown here is derived from an EMBL/GenBank/DDBJ whole genome shotgun (WGS) entry which is preliminary data.</text>
</comment>
<dbReference type="NCBIfam" id="NF009201">
    <property type="entry name" value="PRK12549.1"/>
    <property type="match status" value="1"/>
</dbReference>
<dbReference type="CDD" id="cd01065">
    <property type="entry name" value="NAD_bind_Shikimate_DH"/>
    <property type="match status" value="1"/>
</dbReference>
<dbReference type="InterPro" id="IPR022893">
    <property type="entry name" value="Shikimate_DH_fam"/>
</dbReference>
<protein>
    <submittedName>
        <fullName evidence="4">Shikimate dehydrogenase</fullName>
        <ecNumber evidence="4">1.1.1.25</ecNumber>
    </submittedName>
</protein>
<feature type="domain" description="Shikimate dehydrogenase substrate binding N-terminal" evidence="3">
    <location>
        <begin position="15"/>
        <end position="102"/>
    </location>
</feature>
<dbReference type="Gene3D" id="3.40.50.10860">
    <property type="entry name" value="Leucine Dehydrogenase, chain A, domain 1"/>
    <property type="match status" value="1"/>
</dbReference>
<dbReference type="InterPro" id="IPR013708">
    <property type="entry name" value="Shikimate_DH-bd_N"/>
</dbReference>
<dbReference type="Gene3D" id="3.40.50.720">
    <property type="entry name" value="NAD(P)-binding Rossmann-like Domain"/>
    <property type="match status" value="1"/>
</dbReference>
<comment type="pathway">
    <text evidence="1">Metabolic intermediate biosynthesis; chorismate biosynthesis; chorismate from D-erythrose 4-phosphate and phosphoenolpyruvate: step 4/7.</text>
</comment>
<evidence type="ECO:0000313" key="5">
    <source>
        <dbReference type="Proteomes" id="UP001551675"/>
    </source>
</evidence>
<gene>
    <name evidence="4" type="ORF">AB0I59_21865</name>
</gene>
<keyword evidence="5" id="KW-1185">Reference proteome</keyword>
<evidence type="ECO:0000256" key="2">
    <source>
        <dbReference type="ARBA" id="ARBA00023141"/>
    </source>
</evidence>
<dbReference type="InterPro" id="IPR036291">
    <property type="entry name" value="NAD(P)-bd_dom_sf"/>
</dbReference>
<dbReference type="Pfam" id="PF08501">
    <property type="entry name" value="Shikimate_dh_N"/>
    <property type="match status" value="1"/>
</dbReference>
<dbReference type="PANTHER" id="PTHR21089">
    <property type="entry name" value="SHIKIMATE DEHYDROGENASE"/>
    <property type="match status" value="1"/>
</dbReference>
<evidence type="ECO:0000256" key="1">
    <source>
        <dbReference type="ARBA" id="ARBA00004871"/>
    </source>
</evidence>
<dbReference type="GO" id="GO:0004764">
    <property type="term" value="F:shikimate 3-dehydrogenase (NADP+) activity"/>
    <property type="evidence" value="ECO:0007669"/>
    <property type="project" value="UniProtKB-EC"/>
</dbReference>
<dbReference type="SUPFAM" id="SSF53223">
    <property type="entry name" value="Aminoacid dehydrogenase-like, N-terminal domain"/>
    <property type="match status" value="1"/>
</dbReference>
<keyword evidence="2" id="KW-0028">Amino-acid biosynthesis</keyword>
<dbReference type="PANTHER" id="PTHR21089:SF1">
    <property type="entry name" value="BIFUNCTIONAL 3-DEHYDROQUINATE DEHYDRATASE_SHIKIMATE DEHYDROGENASE, CHLOROPLASTIC"/>
    <property type="match status" value="1"/>
</dbReference>
<dbReference type="InterPro" id="IPR046346">
    <property type="entry name" value="Aminoacid_DH-like_N_sf"/>
</dbReference>
<organism evidence="4 5">
    <name type="scientific">Microtetraspora glauca</name>
    <dbReference type="NCBI Taxonomy" id="1996"/>
    <lineage>
        <taxon>Bacteria</taxon>
        <taxon>Bacillati</taxon>
        <taxon>Actinomycetota</taxon>
        <taxon>Actinomycetes</taxon>
        <taxon>Streptosporangiales</taxon>
        <taxon>Streptosporangiaceae</taxon>
        <taxon>Microtetraspora</taxon>
    </lineage>
</organism>
<keyword evidence="2" id="KW-0057">Aromatic amino acid biosynthesis</keyword>